<dbReference type="PANTHER" id="PTHR12277">
    <property type="entry name" value="ALPHA/BETA HYDROLASE DOMAIN-CONTAINING PROTEIN"/>
    <property type="match status" value="1"/>
</dbReference>
<dbReference type="Pfam" id="PF12146">
    <property type="entry name" value="Hydrolase_4"/>
    <property type="match status" value="1"/>
</dbReference>
<dbReference type="EMBL" id="JBCHKQ010000001">
    <property type="protein sequence ID" value="MEM5947338.1"/>
    <property type="molecule type" value="Genomic_DNA"/>
</dbReference>
<dbReference type="Gene3D" id="3.40.50.1820">
    <property type="entry name" value="alpha/beta hydrolase"/>
    <property type="match status" value="1"/>
</dbReference>
<proteinExistence type="predicted"/>
<sequence>MKKISFAIVTVFLFFSCKVVSFTEKELFPGAGKPSANPVDTEVSYLNINGEQLETWTYQQDSPEVFIIFFPGNGGLTSGHAGFFKDIARIYKAKVTTVNYRGYGRSSGKPSVSAIEKDSTSVVRKLSRLPQNSGLPLIIMAHSLGGFAATRVAGLSEVSGLFFISTFTTSQELAGYWRKSLVPWYARPFIRIDAEPVVLTLDNISVIKEIYKPIVFIHGKKDDVIPYSMAESLYRACPSVLKKLVFLEQADHTSLISNPEHRKFLIKSLSFLMDYKTR</sequence>
<organism evidence="2 3">
    <name type="scientific">Rarispira pelagica</name>
    <dbReference type="NCBI Taxonomy" id="3141764"/>
    <lineage>
        <taxon>Bacteria</taxon>
        <taxon>Pseudomonadati</taxon>
        <taxon>Spirochaetota</taxon>
        <taxon>Spirochaetia</taxon>
        <taxon>Winmispirales</taxon>
        <taxon>Winmispiraceae</taxon>
        <taxon>Rarispira</taxon>
    </lineage>
</organism>
<accession>A0ABU9U9J0</accession>
<dbReference type="RefSeq" id="WP_420068787.1">
    <property type="nucleotide sequence ID" value="NZ_JBCHKQ010000001.1"/>
</dbReference>
<evidence type="ECO:0000313" key="3">
    <source>
        <dbReference type="Proteomes" id="UP001466331"/>
    </source>
</evidence>
<dbReference type="InterPro" id="IPR022742">
    <property type="entry name" value="Hydrolase_4"/>
</dbReference>
<gene>
    <name evidence="2" type="ORF">WKV44_02155</name>
</gene>
<feature type="domain" description="Serine aminopeptidase S33" evidence="1">
    <location>
        <begin position="92"/>
        <end position="191"/>
    </location>
</feature>
<protein>
    <submittedName>
        <fullName evidence="2">Alpha/beta fold hydrolase</fullName>
    </submittedName>
</protein>
<reference evidence="2 3" key="1">
    <citation type="submission" date="2024-03" db="EMBL/GenBank/DDBJ databases">
        <title>Ignisphaera cupida sp. nov., a hyperthermophilic hydrolytic archaeon from a hot spring of Kamchatka, and proposal of Ignisphaeraceae fam. nov.</title>
        <authorList>
            <person name="Podosokorskaya O.A."/>
            <person name="Elcheninov A.G."/>
            <person name="Maltseva A.I."/>
            <person name="Zayulina K.S."/>
            <person name="Novikov A."/>
            <person name="Merkel A.Y."/>
        </authorList>
    </citation>
    <scope>NUCLEOTIDE SEQUENCE [LARGE SCALE GENOMIC DNA]</scope>
    <source>
        <strain evidence="2 3">38H-sp</strain>
    </source>
</reference>
<dbReference type="Proteomes" id="UP001466331">
    <property type="component" value="Unassembled WGS sequence"/>
</dbReference>
<keyword evidence="2" id="KW-0378">Hydrolase</keyword>
<dbReference type="PROSITE" id="PS51257">
    <property type="entry name" value="PROKAR_LIPOPROTEIN"/>
    <property type="match status" value="1"/>
</dbReference>
<dbReference type="InterPro" id="IPR029058">
    <property type="entry name" value="AB_hydrolase_fold"/>
</dbReference>
<evidence type="ECO:0000313" key="2">
    <source>
        <dbReference type="EMBL" id="MEM5947338.1"/>
    </source>
</evidence>
<dbReference type="SUPFAM" id="SSF53474">
    <property type="entry name" value="alpha/beta-Hydrolases"/>
    <property type="match status" value="1"/>
</dbReference>
<name>A0ABU9U9J0_9SPIR</name>
<dbReference type="GO" id="GO:0016787">
    <property type="term" value="F:hydrolase activity"/>
    <property type="evidence" value="ECO:0007669"/>
    <property type="project" value="UniProtKB-KW"/>
</dbReference>
<evidence type="ECO:0000259" key="1">
    <source>
        <dbReference type="Pfam" id="PF12146"/>
    </source>
</evidence>
<keyword evidence="3" id="KW-1185">Reference proteome</keyword>
<comment type="caution">
    <text evidence="2">The sequence shown here is derived from an EMBL/GenBank/DDBJ whole genome shotgun (WGS) entry which is preliminary data.</text>
</comment>